<gene>
    <name evidence="12" type="ORF">ANCCAN_08173</name>
</gene>
<feature type="domain" description="G-protein coupled receptors family 1 profile" evidence="11">
    <location>
        <begin position="1"/>
        <end position="112"/>
    </location>
</feature>
<evidence type="ECO:0000256" key="2">
    <source>
        <dbReference type="ARBA" id="ARBA00022475"/>
    </source>
</evidence>
<evidence type="ECO:0000256" key="1">
    <source>
        <dbReference type="ARBA" id="ARBA00004651"/>
    </source>
</evidence>
<dbReference type="Proteomes" id="UP000252519">
    <property type="component" value="Unassembled WGS sequence"/>
</dbReference>
<dbReference type="Gene3D" id="1.20.1070.10">
    <property type="entry name" value="Rhodopsin 7-helix transmembrane proteins"/>
    <property type="match status" value="1"/>
</dbReference>
<keyword evidence="3 9" id="KW-0812">Transmembrane</keyword>
<keyword evidence="4 9" id="KW-1133">Transmembrane helix</keyword>
<protein>
    <recommendedName>
        <fullName evidence="11">G-protein coupled receptors family 1 profile domain-containing protein</fullName>
    </recommendedName>
</protein>
<proteinExistence type="predicted"/>
<keyword evidence="2" id="KW-1003">Cell membrane</keyword>
<sequence length="112" mass="13141">MILSVWLSSALISLAPLLGWKQTAITPNLIYDKNNTVRQCTFLDLPSYTVYSATGSFFIPTLLMFFVYFKIYQAFAKHRARQIYRQKNFQYPKTSLALRKHQIPWCDQALRL</sequence>
<evidence type="ECO:0000313" key="13">
    <source>
        <dbReference type="Proteomes" id="UP000252519"/>
    </source>
</evidence>
<keyword evidence="5" id="KW-0297">G-protein coupled receptor</keyword>
<comment type="caution">
    <text evidence="12">The sequence shown here is derived from an EMBL/GenBank/DDBJ whole genome shotgun (WGS) entry which is preliminary data.</text>
</comment>
<feature type="signal peptide" evidence="10">
    <location>
        <begin position="1"/>
        <end position="19"/>
    </location>
</feature>
<dbReference type="EMBL" id="JOJR01000092">
    <property type="protein sequence ID" value="RCN45784.1"/>
    <property type="molecule type" value="Genomic_DNA"/>
</dbReference>
<evidence type="ECO:0000313" key="12">
    <source>
        <dbReference type="EMBL" id="RCN45784.1"/>
    </source>
</evidence>
<feature type="chain" id="PRO_5016893062" description="G-protein coupled receptors family 1 profile domain-containing protein" evidence="10">
    <location>
        <begin position="20"/>
        <end position="112"/>
    </location>
</feature>
<keyword evidence="6 9" id="KW-0472">Membrane</keyword>
<evidence type="ECO:0000256" key="7">
    <source>
        <dbReference type="ARBA" id="ARBA00023170"/>
    </source>
</evidence>
<evidence type="ECO:0000256" key="8">
    <source>
        <dbReference type="ARBA" id="ARBA00023224"/>
    </source>
</evidence>
<dbReference type="InterPro" id="IPR000276">
    <property type="entry name" value="GPCR_Rhodpsn"/>
</dbReference>
<evidence type="ECO:0000256" key="6">
    <source>
        <dbReference type="ARBA" id="ARBA00023136"/>
    </source>
</evidence>
<dbReference type="Pfam" id="PF00001">
    <property type="entry name" value="7tm_1"/>
    <property type="match status" value="1"/>
</dbReference>
<dbReference type="OrthoDB" id="5957871at2759"/>
<reference evidence="12 13" key="1">
    <citation type="submission" date="2014-10" db="EMBL/GenBank/DDBJ databases">
        <title>Draft genome of the hookworm Ancylostoma caninum.</title>
        <authorList>
            <person name="Mitreva M."/>
        </authorList>
    </citation>
    <scope>NUCLEOTIDE SEQUENCE [LARGE SCALE GENOMIC DNA]</scope>
    <source>
        <strain evidence="12 13">Baltimore</strain>
    </source>
</reference>
<keyword evidence="7" id="KW-0675">Receptor</keyword>
<accession>A0A368GN77</accession>
<dbReference type="SUPFAM" id="SSF81321">
    <property type="entry name" value="Family A G protein-coupled receptor-like"/>
    <property type="match status" value="1"/>
</dbReference>
<evidence type="ECO:0000256" key="9">
    <source>
        <dbReference type="SAM" id="Phobius"/>
    </source>
</evidence>
<keyword evidence="10" id="KW-0732">Signal</keyword>
<keyword evidence="8" id="KW-0807">Transducer</keyword>
<dbReference type="InterPro" id="IPR017452">
    <property type="entry name" value="GPCR_Rhodpsn_7TM"/>
</dbReference>
<name>A0A368GN77_ANCCA</name>
<keyword evidence="13" id="KW-1185">Reference proteome</keyword>
<dbReference type="PROSITE" id="PS50262">
    <property type="entry name" value="G_PROTEIN_RECEP_F1_2"/>
    <property type="match status" value="1"/>
</dbReference>
<organism evidence="12 13">
    <name type="scientific">Ancylostoma caninum</name>
    <name type="common">Dog hookworm</name>
    <dbReference type="NCBI Taxonomy" id="29170"/>
    <lineage>
        <taxon>Eukaryota</taxon>
        <taxon>Metazoa</taxon>
        <taxon>Ecdysozoa</taxon>
        <taxon>Nematoda</taxon>
        <taxon>Chromadorea</taxon>
        <taxon>Rhabditida</taxon>
        <taxon>Rhabditina</taxon>
        <taxon>Rhabditomorpha</taxon>
        <taxon>Strongyloidea</taxon>
        <taxon>Ancylostomatidae</taxon>
        <taxon>Ancylostomatinae</taxon>
        <taxon>Ancylostoma</taxon>
    </lineage>
</organism>
<evidence type="ECO:0000256" key="4">
    <source>
        <dbReference type="ARBA" id="ARBA00022989"/>
    </source>
</evidence>
<comment type="subcellular location">
    <subcellularLocation>
        <location evidence="1">Cell membrane</location>
        <topology evidence="1">Multi-pass membrane protein</topology>
    </subcellularLocation>
</comment>
<dbReference type="GO" id="GO:0005886">
    <property type="term" value="C:plasma membrane"/>
    <property type="evidence" value="ECO:0007669"/>
    <property type="project" value="UniProtKB-SubCell"/>
</dbReference>
<evidence type="ECO:0000259" key="11">
    <source>
        <dbReference type="PROSITE" id="PS50262"/>
    </source>
</evidence>
<feature type="transmembrane region" description="Helical" evidence="9">
    <location>
        <begin position="48"/>
        <end position="69"/>
    </location>
</feature>
<evidence type="ECO:0000256" key="10">
    <source>
        <dbReference type="SAM" id="SignalP"/>
    </source>
</evidence>
<evidence type="ECO:0000256" key="5">
    <source>
        <dbReference type="ARBA" id="ARBA00023040"/>
    </source>
</evidence>
<dbReference type="STRING" id="29170.A0A368GN77"/>
<dbReference type="AlphaFoldDB" id="A0A368GN77"/>
<dbReference type="GO" id="GO:0004930">
    <property type="term" value="F:G protein-coupled receptor activity"/>
    <property type="evidence" value="ECO:0007669"/>
    <property type="project" value="UniProtKB-KW"/>
</dbReference>
<evidence type="ECO:0000256" key="3">
    <source>
        <dbReference type="ARBA" id="ARBA00022692"/>
    </source>
</evidence>
<dbReference type="PANTHER" id="PTHR24248:SF151">
    <property type="entry name" value="TYRAMINE RECEPTOR TYRA-2"/>
    <property type="match status" value="1"/>
</dbReference>
<dbReference type="PANTHER" id="PTHR24248">
    <property type="entry name" value="ADRENERGIC RECEPTOR-RELATED G-PROTEIN COUPLED RECEPTOR"/>
    <property type="match status" value="1"/>
</dbReference>